<gene>
    <name evidence="2" type="ORF">G9F11_000212</name>
</gene>
<reference evidence="2" key="1">
    <citation type="journal article" date="2018" name="Genome Biol.">
        <title>SKESA: strategic k-mer extension for scrupulous assemblies.</title>
        <authorList>
            <person name="Souvorov A."/>
            <person name="Agarwala R."/>
            <person name="Lipman D.J."/>
        </authorList>
    </citation>
    <scope>NUCLEOTIDE SEQUENCE</scope>
    <source>
        <strain evidence="2">MA.CK_93/00001031</strain>
    </source>
</reference>
<feature type="transmembrane region" description="Helical" evidence="1">
    <location>
        <begin position="55"/>
        <end position="87"/>
    </location>
</feature>
<evidence type="ECO:0000313" key="2">
    <source>
        <dbReference type="EMBL" id="HAF6257691.1"/>
    </source>
</evidence>
<evidence type="ECO:0000256" key="1">
    <source>
        <dbReference type="SAM" id="Phobius"/>
    </source>
</evidence>
<dbReference type="EMBL" id="DAAVPY010000001">
    <property type="protein sequence ID" value="HAF6257691.1"/>
    <property type="molecule type" value="Genomic_DNA"/>
</dbReference>
<protein>
    <submittedName>
        <fullName evidence="2">Uncharacterized protein</fullName>
    </submittedName>
</protein>
<reference evidence="2" key="2">
    <citation type="submission" date="2020-02" db="EMBL/GenBank/DDBJ databases">
        <authorList>
            <consortium name="NCBI Pathogen Detection Project"/>
        </authorList>
    </citation>
    <scope>NUCLEOTIDE SEQUENCE</scope>
    <source>
        <strain evidence="2">MA.CK_93/00001031</strain>
    </source>
</reference>
<proteinExistence type="predicted"/>
<comment type="caution">
    <text evidence="2">The sequence shown here is derived from an EMBL/GenBank/DDBJ whole genome shotgun (WGS) entry which is preliminary data.</text>
</comment>
<keyword evidence="1" id="KW-0472">Membrane</keyword>
<name>A0A750HHW5_SALER</name>
<organism evidence="2">
    <name type="scientific">Salmonella enterica</name>
    <name type="common">Salmonella choleraesuis</name>
    <dbReference type="NCBI Taxonomy" id="28901"/>
    <lineage>
        <taxon>Bacteria</taxon>
        <taxon>Pseudomonadati</taxon>
        <taxon>Pseudomonadota</taxon>
        <taxon>Gammaproteobacteria</taxon>
        <taxon>Enterobacterales</taxon>
        <taxon>Enterobacteriaceae</taxon>
        <taxon>Salmonella</taxon>
    </lineage>
</organism>
<keyword evidence="1" id="KW-0812">Transmembrane</keyword>
<accession>A0A750HHW5</accession>
<sequence length="135" mass="15387">MAIMLRVRGKRYRRKLIKSRPLFRKRSLRSLISTKSSNAYRKHTKNFYWDNDVLGISLFVMAVAGVAVGATAFAVAVGIVLFGYLIVTRRKTKSVESVSDSADAIKLREWDEHVKKSGGYSGKDWMKAMKNRENK</sequence>
<dbReference type="AlphaFoldDB" id="A0A750HHW5"/>
<keyword evidence="1" id="KW-1133">Transmembrane helix</keyword>